<accession>A0A382LB25</accession>
<gene>
    <name evidence="3" type="ORF">METZ01_LOCUS286882</name>
</gene>
<dbReference type="AlphaFoldDB" id="A0A382LB25"/>
<dbReference type="PANTHER" id="PTHR39425:SF1">
    <property type="entry name" value="CYTOCHROME C7-LIKE DOMAIN-CONTAINING PROTEIN"/>
    <property type="match status" value="1"/>
</dbReference>
<dbReference type="CDD" id="cd08168">
    <property type="entry name" value="Cytochrom_C3"/>
    <property type="match status" value="1"/>
</dbReference>
<name>A0A382LB25_9ZZZZ</name>
<proteinExistence type="predicted"/>
<dbReference type="InterPro" id="IPR029467">
    <property type="entry name" value="Cyt_c7-like"/>
</dbReference>
<dbReference type="SUPFAM" id="SSF48695">
    <property type="entry name" value="Multiheme cytochromes"/>
    <property type="match status" value="1"/>
</dbReference>
<feature type="transmembrane region" description="Helical" evidence="1">
    <location>
        <begin position="12"/>
        <end position="34"/>
    </location>
</feature>
<dbReference type="Gene3D" id="3.90.10.10">
    <property type="entry name" value="Cytochrome C3"/>
    <property type="match status" value="2"/>
</dbReference>
<evidence type="ECO:0000259" key="2">
    <source>
        <dbReference type="Pfam" id="PF14522"/>
    </source>
</evidence>
<feature type="domain" description="Cytochrome c7-like" evidence="2">
    <location>
        <begin position="126"/>
        <end position="222"/>
    </location>
</feature>
<evidence type="ECO:0000256" key="1">
    <source>
        <dbReference type="SAM" id="Phobius"/>
    </source>
</evidence>
<organism evidence="3">
    <name type="scientific">marine metagenome</name>
    <dbReference type="NCBI Taxonomy" id="408172"/>
    <lineage>
        <taxon>unclassified sequences</taxon>
        <taxon>metagenomes</taxon>
        <taxon>ecological metagenomes</taxon>
    </lineage>
</organism>
<protein>
    <recommendedName>
        <fullName evidence="2">Cytochrome c7-like domain-containing protein</fullName>
    </recommendedName>
</protein>
<dbReference type="InterPro" id="IPR036280">
    <property type="entry name" value="Multihaem_cyt_sf"/>
</dbReference>
<keyword evidence="1" id="KW-0812">Transmembrane</keyword>
<dbReference type="EMBL" id="UINC01085987">
    <property type="protein sequence ID" value="SVC34028.1"/>
    <property type="molecule type" value="Genomic_DNA"/>
</dbReference>
<sequence>MPQIFTPAANTIAKASIVGGFLLVVSLLSSVFFLGSTSYVTRQQDVRPQPVPFSHRHHVNQLGIDCRFCHTSVEESNFAGIPQTNTCMSCHSMVWTEAPILEPVRQSYATGESLEWVRVHDLPDYVYFNHSIHVSKGVGCESCHGPVNEMPLTWQENSLQMMWCLECHRNPEAFIRDRTDVYKFESMPDYDPPADQLALGEQLVRSYKVNKSQLQDCSICHR</sequence>
<reference evidence="3" key="1">
    <citation type="submission" date="2018-05" db="EMBL/GenBank/DDBJ databases">
        <authorList>
            <person name="Lanie J.A."/>
            <person name="Ng W.-L."/>
            <person name="Kazmierczak K.M."/>
            <person name="Andrzejewski T.M."/>
            <person name="Davidsen T.M."/>
            <person name="Wayne K.J."/>
            <person name="Tettelin H."/>
            <person name="Glass J.I."/>
            <person name="Rusch D."/>
            <person name="Podicherti R."/>
            <person name="Tsui H.-C.T."/>
            <person name="Winkler M.E."/>
        </authorList>
    </citation>
    <scope>NUCLEOTIDE SEQUENCE</scope>
</reference>
<keyword evidence="1" id="KW-1133">Transmembrane helix</keyword>
<dbReference type="Pfam" id="PF14522">
    <property type="entry name" value="Cytochrome_C7"/>
    <property type="match status" value="1"/>
</dbReference>
<keyword evidence="1" id="KW-0472">Membrane</keyword>
<dbReference type="PANTHER" id="PTHR39425">
    <property type="entry name" value="LIPOPROTEIN CYTOCHROME C"/>
    <property type="match status" value="1"/>
</dbReference>
<evidence type="ECO:0000313" key="3">
    <source>
        <dbReference type="EMBL" id="SVC34028.1"/>
    </source>
</evidence>